<dbReference type="AlphaFoldDB" id="A0A176RSC2"/>
<dbReference type="NCBIfam" id="NF041770">
    <property type="entry name" value="CFI_box_CTERM"/>
    <property type="match status" value="1"/>
</dbReference>
<protein>
    <submittedName>
        <fullName evidence="1">Uncharacterized protein</fullName>
    </submittedName>
</protein>
<proteinExistence type="predicted"/>
<gene>
    <name evidence="1" type="ORF">THIOM_005777</name>
</gene>
<keyword evidence="2" id="KW-1185">Reference proteome</keyword>
<evidence type="ECO:0000313" key="2">
    <source>
        <dbReference type="Proteomes" id="UP000076962"/>
    </source>
</evidence>
<sequence length="287" mass="32764">MSFSKRADAIRITITDSRHVTDELAEYALSLVKNPETRFKPTRINEEFYWIPLDCSIEQSIHSQPRQPILDVHNREIYRSMLIFLDHVYVSPEHKQAAITILAETLTAYSLSKRLYTLDDFGALANIEGDGDIPSGGIILKSYGPFDDGSLDLQDFKNHVESLVYNYTKYNHESNVWESKTSSKQPFYHDPDKVAYSKRQKDTGGNEGCFIATAVYKSYDAPEVITLRAFRDNILKKSLLGKMSVRFYYKVSPSIAGVLGESIFMRNVLKYTVLNPMVGFLKKIMSE</sequence>
<dbReference type="EMBL" id="LUTY01003163">
    <property type="protein sequence ID" value="OAD18619.1"/>
    <property type="molecule type" value="Genomic_DNA"/>
</dbReference>
<accession>A0A176RSC2</accession>
<reference evidence="1 2" key="1">
    <citation type="submission" date="2016-05" db="EMBL/GenBank/DDBJ databases">
        <title>Single-cell genome of chain-forming Candidatus Thiomargarita nelsonii and comparison to other large sulfur-oxidizing bacteria.</title>
        <authorList>
            <person name="Winkel M."/>
            <person name="Salman V."/>
            <person name="Woyke T."/>
            <person name="Schulz-Vogt H."/>
            <person name="Richter M."/>
            <person name="Flood B."/>
            <person name="Bailey J."/>
            <person name="Amann R."/>
            <person name="Mussmann M."/>
        </authorList>
    </citation>
    <scope>NUCLEOTIDE SEQUENCE [LARGE SCALE GENOMIC DNA]</scope>
    <source>
        <strain evidence="1 2">THI036</strain>
    </source>
</reference>
<organism evidence="1 2">
    <name type="scientific">Candidatus Thiomargarita nelsonii</name>
    <dbReference type="NCBI Taxonomy" id="1003181"/>
    <lineage>
        <taxon>Bacteria</taxon>
        <taxon>Pseudomonadati</taxon>
        <taxon>Pseudomonadota</taxon>
        <taxon>Gammaproteobacteria</taxon>
        <taxon>Thiotrichales</taxon>
        <taxon>Thiotrichaceae</taxon>
        <taxon>Thiomargarita</taxon>
    </lineage>
</organism>
<evidence type="ECO:0000313" key="1">
    <source>
        <dbReference type="EMBL" id="OAD18619.1"/>
    </source>
</evidence>
<dbReference type="InterPro" id="IPR049886">
    <property type="entry name" value="CFI_box_CTERM_dom"/>
</dbReference>
<dbReference type="Proteomes" id="UP000076962">
    <property type="component" value="Unassembled WGS sequence"/>
</dbReference>
<comment type="caution">
    <text evidence="1">The sequence shown here is derived from an EMBL/GenBank/DDBJ whole genome shotgun (WGS) entry which is preliminary data.</text>
</comment>
<name>A0A176RSC2_9GAMM</name>